<dbReference type="AlphaFoldDB" id="A0A917ITG6"/>
<dbReference type="Pfam" id="PF10698">
    <property type="entry name" value="DUF2505"/>
    <property type="match status" value="1"/>
</dbReference>
<protein>
    <recommendedName>
        <fullName evidence="3">DUF2505 domain-containing protein</fullName>
    </recommendedName>
</protein>
<gene>
    <name evidence="1" type="ORF">GCM10007359_13960</name>
</gene>
<dbReference type="InterPro" id="IPR019639">
    <property type="entry name" value="DUF2505"/>
</dbReference>
<organism evidence="1 2">
    <name type="scientific">Rothia aerolata</name>
    <dbReference type="NCBI Taxonomy" id="1812262"/>
    <lineage>
        <taxon>Bacteria</taxon>
        <taxon>Bacillati</taxon>
        <taxon>Actinomycetota</taxon>
        <taxon>Actinomycetes</taxon>
        <taxon>Micrococcales</taxon>
        <taxon>Micrococcaceae</taxon>
        <taxon>Rothia</taxon>
    </lineage>
</organism>
<dbReference type="EMBL" id="BMDC01000002">
    <property type="protein sequence ID" value="GGH63067.1"/>
    <property type="molecule type" value="Genomic_DNA"/>
</dbReference>
<dbReference type="RefSeq" id="WP_188359650.1">
    <property type="nucleotide sequence ID" value="NZ_BMDC01000002.1"/>
</dbReference>
<sequence>MAVQETTTVNAPIDKVVEAYASEDFARFVCSKLGIGFGSFTVAGPTSGEFSATTTRSVGADKVPDIAKKFVSKGLQMEQTDRVSAPATDAGRTINSDIKVSGMPVTATATQTLAPQGEKTVINVTGEVTCGIPLVGKKIAAAAEPYVGKVLTKLGGYVEEWAAKN</sequence>
<dbReference type="Proteomes" id="UP000600171">
    <property type="component" value="Unassembled WGS sequence"/>
</dbReference>
<keyword evidence="2" id="KW-1185">Reference proteome</keyword>
<reference evidence="1 2" key="1">
    <citation type="journal article" date="2014" name="Int. J. Syst. Evol. Microbiol.">
        <title>Complete genome sequence of Corynebacterium casei LMG S-19264T (=DSM 44701T), isolated from a smear-ripened cheese.</title>
        <authorList>
            <consortium name="US DOE Joint Genome Institute (JGI-PGF)"/>
            <person name="Walter F."/>
            <person name="Albersmeier A."/>
            <person name="Kalinowski J."/>
            <person name="Ruckert C."/>
        </authorList>
    </citation>
    <scope>NUCLEOTIDE SEQUENCE [LARGE SCALE GENOMIC DNA]</scope>
    <source>
        <strain evidence="1 2">CCM 8669</strain>
    </source>
</reference>
<accession>A0A917ITG6</accession>
<comment type="caution">
    <text evidence="1">The sequence shown here is derived from an EMBL/GenBank/DDBJ whole genome shotgun (WGS) entry which is preliminary data.</text>
</comment>
<name>A0A917ITG6_9MICC</name>
<evidence type="ECO:0000313" key="2">
    <source>
        <dbReference type="Proteomes" id="UP000600171"/>
    </source>
</evidence>
<evidence type="ECO:0008006" key="3">
    <source>
        <dbReference type="Google" id="ProtNLM"/>
    </source>
</evidence>
<proteinExistence type="predicted"/>
<evidence type="ECO:0000313" key="1">
    <source>
        <dbReference type="EMBL" id="GGH63067.1"/>
    </source>
</evidence>